<accession>X0V2F6</accession>
<dbReference type="AlphaFoldDB" id="X0V2F6"/>
<protein>
    <recommendedName>
        <fullName evidence="1">Dinitrogenase iron-molybdenum cofactor biosynthesis domain-containing protein</fullName>
    </recommendedName>
</protein>
<name>X0V2F6_9ZZZZ</name>
<dbReference type="InterPro" id="IPR033913">
    <property type="entry name" value="MTH1175_dom"/>
</dbReference>
<dbReference type="EMBL" id="BARS01027480">
    <property type="protein sequence ID" value="GAG12289.1"/>
    <property type="molecule type" value="Genomic_DNA"/>
</dbReference>
<proteinExistence type="predicted"/>
<evidence type="ECO:0000313" key="2">
    <source>
        <dbReference type="EMBL" id="GAG12289.1"/>
    </source>
</evidence>
<gene>
    <name evidence="2" type="ORF">S01H1_43164</name>
</gene>
<dbReference type="Pfam" id="PF02579">
    <property type="entry name" value="Nitro_FeMo-Co"/>
    <property type="match status" value="1"/>
</dbReference>
<dbReference type="PANTHER" id="PTHR42983:SF1">
    <property type="entry name" value="IRON-MOLYBDENUM PROTEIN"/>
    <property type="match status" value="1"/>
</dbReference>
<dbReference type="InterPro" id="IPR036105">
    <property type="entry name" value="DiNase_FeMo-co_biosyn_sf"/>
</dbReference>
<organism evidence="2">
    <name type="scientific">marine sediment metagenome</name>
    <dbReference type="NCBI Taxonomy" id="412755"/>
    <lineage>
        <taxon>unclassified sequences</taxon>
        <taxon>metagenomes</taxon>
        <taxon>ecological metagenomes</taxon>
    </lineage>
</organism>
<feature type="non-terminal residue" evidence="2">
    <location>
        <position position="164"/>
    </location>
</feature>
<evidence type="ECO:0000259" key="1">
    <source>
        <dbReference type="Pfam" id="PF02579"/>
    </source>
</evidence>
<dbReference type="InterPro" id="IPR003731">
    <property type="entry name" value="Di-Nase_FeMo-co_biosynth"/>
</dbReference>
<sequence length="164" mass="15964">MKIAVTSSGPTLDDEVEARFGRCPYFLIIDPDTLEFEAIENPNTALGGGAGIQSAQMMANNGVSHVLTGNCGPNAFQTFGAAGVQVITGVSGPVRQAVQQFKAGAFQTASSANVESHFGMGASPAGGGMGMGQGMGGGRGMGMGGGGGRGGGMGGGMGRGGGMG</sequence>
<comment type="caution">
    <text evidence="2">The sequence shown here is derived from an EMBL/GenBank/DDBJ whole genome shotgun (WGS) entry which is preliminary data.</text>
</comment>
<feature type="domain" description="Dinitrogenase iron-molybdenum cofactor biosynthesis" evidence="1">
    <location>
        <begin position="13"/>
        <end position="102"/>
    </location>
</feature>
<dbReference type="Gene3D" id="3.30.420.130">
    <property type="entry name" value="Dinitrogenase iron-molybdenum cofactor biosynthesis domain"/>
    <property type="match status" value="1"/>
</dbReference>
<dbReference type="PANTHER" id="PTHR42983">
    <property type="entry name" value="DINITROGENASE IRON-MOLYBDENUM COFACTOR PROTEIN-RELATED"/>
    <property type="match status" value="1"/>
</dbReference>
<dbReference type="SUPFAM" id="SSF53146">
    <property type="entry name" value="Nitrogenase accessory factor-like"/>
    <property type="match status" value="1"/>
</dbReference>
<reference evidence="2" key="1">
    <citation type="journal article" date="2014" name="Front. Microbiol.">
        <title>High frequency of phylogenetically diverse reductive dehalogenase-homologous genes in deep subseafloor sedimentary metagenomes.</title>
        <authorList>
            <person name="Kawai M."/>
            <person name="Futagami T."/>
            <person name="Toyoda A."/>
            <person name="Takaki Y."/>
            <person name="Nishi S."/>
            <person name="Hori S."/>
            <person name="Arai W."/>
            <person name="Tsubouchi T."/>
            <person name="Morono Y."/>
            <person name="Uchiyama I."/>
            <person name="Ito T."/>
            <person name="Fujiyama A."/>
            <person name="Inagaki F."/>
            <person name="Takami H."/>
        </authorList>
    </citation>
    <scope>NUCLEOTIDE SEQUENCE</scope>
    <source>
        <strain evidence="2">Expedition CK06-06</strain>
    </source>
</reference>
<dbReference type="CDD" id="cd00851">
    <property type="entry name" value="MTH1175"/>
    <property type="match status" value="1"/>
</dbReference>